<dbReference type="EMBL" id="BDGG01000003">
    <property type="protein sequence ID" value="GAU94850.1"/>
    <property type="molecule type" value="Genomic_DNA"/>
</dbReference>
<evidence type="ECO:0000313" key="2">
    <source>
        <dbReference type="Proteomes" id="UP000186922"/>
    </source>
</evidence>
<accession>A0A1D1V1X1</accession>
<evidence type="ECO:0000313" key="1">
    <source>
        <dbReference type="EMBL" id="GAU94850.1"/>
    </source>
</evidence>
<keyword evidence="2" id="KW-1185">Reference proteome</keyword>
<proteinExistence type="predicted"/>
<sequence length="85" mass="9863">MMSDIPKKQWTTPMIRDWNDILKIQKIHFLRTIPCCGLNEFPKKYVQVNQSYIALDEAIAAGFARTAVEVYALVLAEYVRQWSGK</sequence>
<gene>
    <name evidence="1" type="primary">RvY_06558-1</name>
    <name evidence="1" type="synonym">RvY_06558.1</name>
    <name evidence="1" type="ORF">RvY_06558</name>
</gene>
<organism evidence="1 2">
    <name type="scientific">Ramazzottius varieornatus</name>
    <name type="common">Water bear</name>
    <name type="synonym">Tardigrade</name>
    <dbReference type="NCBI Taxonomy" id="947166"/>
    <lineage>
        <taxon>Eukaryota</taxon>
        <taxon>Metazoa</taxon>
        <taxon>Ecdysozoa</taxon>
        <taxon>Tardigrada</taxon>
        <taxon>Eutardigrada</taxon>
        <taxon>Parachela</taxon>
        <taxon>Hypsibioidea</taxon>
        <taxon>Ramazzottiidae</taxon>
        <taxon>Ramazzottius</taxon>
    </lineage>
</organism>
<comment type="caution">
    <text evidence="1">The sequence shown here is derived from an EMBL/GenBank/DDBJ whole genome shotgun (WGS) entry which is preliminary data.</text>
</comment>
<name>A0A1D1V1X1_RAMVA</name>
<dbReference type="AlphaFoldDB" id="A0A1D1V1X1"/>
<protein>
    <submittedName>
        <fullName evidence="1">Uncharacterized protein</fullName>
    </submittedName>
</protein>
<reference evidence="1 2" key="1">
    <citation type="journal article" date="2016" name="Nat. Commun.">
        <title>Extremotolerant tardigrade genome and improved radiotolerance of human cultured cells by tardigrade-unique protein.</title>
        <authorList>
            <person name="Hashimoto T."/>
            <person name="Horikawa D.D."/>
            <person name="Saito Y."/>
            <person name="Kuwahara H."/>
            <person name="Kozuka-Hata H."/>
            <person name="Shin-I T."/>
            <person name="Minakuchi Y."/>
            <person name="Ohishi K."/>
            <person name="Motoyama A."/>
            <person name="Aizu T."/>
            <person name="Enomoto A."/>
            <person name="Kondo K."/>
            <person name="Tanaka S."/>
            <person name="Hara Y."/>
            <person name="Koshikawa S."/>
            <person name="Sagara H."/>
            <person name="Miura T."/>
            <person name="Yokobori S."/>
            <person name="Miyagawa K."/>
            <person name="Suzuki Y."/>
            <person name="Kubo T."/>
            <person name="Oyama M."/>
            <person name="Kohara Y."/>
            <person name="Fujiyama A."/>
            <person name="Arakawa K."/>
            <person name="Katayama T."/>
            <person name="Toyoda A."/>
            <person name="Kunieda T."/>
        </authorList>
    </citation>
    <scope>NUCLEOTIDE SEQUENCE [LARGE SCALE GENOMIC DNA]</scope>
    <source>
        <strain evidence="1 2">YOKOZUNA-1</strain>
    </source>
</reference>
<dbReference type="Proteomes" id="UP000186922">
    <property type="component" value="Unassembled WGS sequence"/>
</dbReference>